<protein>
    <submittedName>
        <fullName evidence="1">Uncharacterized protein</fullName>
    </submittedName>
</protein>
<dbReference type="Proteomes" id="UP001604336">
    <property type="component" value="Unassembled WGS sequence"/>
</dbReference>
<name>A0ABD1U0G8_9LAMI</name>
<evidence type="ECO:0000313" key="1">
    <source>
        <dbReference type="EMBL" id="KAL2518488.1"/>
    </source>
</evidence>
<keyword evidence="2" id="KW-1185">Reference proteome</keyword>
<comment type="caution">
    <text evidence="1">The sequence shown here is derived from an EMBL/GenBank/DDBJ whole genome shotgun (WGS) entry which is preliminary data.</text>
</comment>
<evidence type="ECO:0000313" key="2">
    <source>
        <dbReference type="Proteomes" id="UP001604336"/>
    </source>
</evidence>
<accession>A0ABD1U0G8</accession>
<reference evidence="2" key="1">
    <citation type="submission" date="2024-07" db="EMBL/GenBank/DDBJ databases">
        <title>Two chromosome-level genome assemblies of Korean endemic species Abeliophyllum distichum and Forsythia ovata (Oleaceae).</title>
        <authorList>
            <person name="Jang H."/>
        </authorList>
    </citation>
    <scope>NUCLEOTIDE SEQUENCE [LARGE SCALE GENOMIC DNA]</scope>
</reference>
<dbReference type="AlphaFoldDB" id="A0ABD1U0G8"/>
<organism evidence="1 2">
    <name type="scientific">Abeliophyllum distichum</name>
    <dbReference type="NCBI Taxonomy" id="126358"/>
    <lineage>
        <taxon>Eukaryota</taxon>
        <taxon>Viridiplantae</taxon>
        <taxon>Streptophyta</taxon>
        <taxon>Embryophyta</taxon>
        <taxon>Tracheophyta</taxon>
        <taxon>Spermatophyta</taxon>
        <taxon>Magnoliopsida</taxon>
        <taxon>eudicotyledons</taxon>
        <taxon>Gunneridae</taxon>
        <taxon>Pentapetalae</taxon>
        <taxon>asterids</taxon>
        <taxon>lamiids</taxon>
        <taxon>Lamiales</taxon>
        <taxon>Oleaceae</taxon>
        <taxon>Forsythieae</taxon>
        <taxon>Abeliophyllum</taxon>
    </lineage>
</organism>
<gene>
    <name evidence="1" type="ORF">Adt_14735</name>
</gene>
<sequence>MLAWKMSKRLTSSAIDNVLESKEVELDEVYWQELIPCVEEEDTAFQDSKGNETEHDAEPSHFFHQHSSYLNHHRLIQQQVPVKVQPMYLRLNQKWRKRRRLDDVVDKLEKERILEDEAGEELVGGKKAGEDENVTDETEYVEKRMSADFLTTEKLEEDANKSIEGDIIQIEDTGCESPKIREHRIKKKSTPIVFSPS</sequence>
<dbReference type="EMBL" id="JBFOLK010000004">
    <property type="protein sequence ID" value="KAL2518488.1"/>
    <property type="molecule type" value="Genomic_DNA"/>
</dbReference>
<proteinExistence type="predicted"/>